<keyword evidence="7" id="KW-1185">Reference proteome</keyword>
<evidence type="ECO:0000256" key="4">
    <source>
        <dbReference type="ARBA" id="ARBA00023014"/>
    </source>
</evidence>
<dbReference type="PROSITE" id="PS51296">
    <property type="entry name" value="RIESKE"/>
    <property type="match status" value="1"/>
</dbReference>
<dbReference type="Gene3D" id="2.102.10.10">
    <property type="entry name" value="Rieske [2Fe-2S] iron-sulphur domain"/>
    <property type="match status" value="1"/>
</dbReference>
<comment type="caution">
    <text evidence="6">The sequence shown here is derived from an EMBL/GenBank/DDBJ whole genome shotgun (WGS) entry which is preliminary data.</text>
</comment>
<dbReference type="Pfam" id="PF00355">
    <property type="entry name" value="Rieske"/>
    <property type="match status" value="1"/>
</dbReference>
<dbReference type="GO" id="GO:0051537">
    <property type="term" value="F:2 iron, 2 sulfur cluster binding"/>
    <property type="evidence" value="ECO:0007669"/>
    <property type="project" value="UniProtKB-KW"/>
</dbReference>
<dbReference type="STRING" id="36856.ATB98_01000"/>
<gene>
    <name evidence="6" type="ORF">ATB98_01000</name>
</gene>
<evidence type="ECO:0000259" key="5">
    <source>
        <dbReference type="PROSITE" id="PS51296"/>
    </source>
</evidence>
<evidence type="ECO:0000313" key="6">
    <source>
        <dbReference type="EMBL" id="OAP47969.1"/>
    </source>
</evidence>
<dbReference type="EMBL" id="LNQB01000063">
    <property type="protein sequence ID" value="OAP47969.1"/>
    <property type="molecule type" value="Genomic_DNA"/>
</dbReference>
<dbReference type="RefSeq" id="WP_066871015.1">
    <property type="nucleotide sequence ID" value="NZ_LNQB01000063.1"/>
</dbReference>
<evidence type="ECO:0000256" key="3">
    <source>
        <dbReference type="ARBA" id="ARBA00023004"/>
    </source>
</evidence>
<accession>A0A178YKA4</accession>
<dbReference type="OrthoDB" id="9794175at2"/>
<feature type="domain" description="Rieske" evidence="5">
    <location>
        <begin position="3"/>
        <end position="100"/>
    </location>
</feature>
<dbReference type="SUPFAM" id="SSF50022">
    <property type="entry name" value="ISP domain"/>
    <property type="match status" value="1"/>
</dbReference>
<evidence type="ECO:0000256" key="2">
    <source>
        <dbReference type="ARBA" id="ARBA00022723"/>
    </source>
</evidence>
<dbReference type="InterPro" id="IPR017941">
    <property type="entry name" value="Rieske_2Fe-2S"/>
</dbReference>
<sequence>MMIELCDSGAIRDGEITRVTAPGFPAVAIARHNGALYVFPDRCPHADESLAEGWIEDGRVVCGVHFAEFELGSGEVHNRPVGCPNLSFFRCEDRDGKVFATLAVEA</sequence>
<keyword evidence="4" id="KW-0411">Iron-sulfur</keyword>
<organism evidence="6 7">
    <name type="scientific">Sinorhizobium saheli</name>
    <dbReference type="NCBI Taxonomy" id="36856"/>
    <lineage>
        <taxon>Bacteria</taxon>
        <taxon>Pseudomonadati</taxon>
        <taxon>Pseudomonadota</taxon>
        <taxon>Alphaproteobacteria</taxon>
        <taxon>Hyphomicrobiales</taxon>
        <taxon>Rhizobiaceae</taxon>
        <taxon>Sinorhizobium/Ensifer group</taxon>
        <taxon>Sinorhizobium</taxon>
    </lineage>
</organism>
<keyword evidence="2" id="KW-0479">Metal-binding</keyword>
<dbReference type="InterPro" id="IPR036922">
    <property type="entry name" value="Rieske_2Fe-2S_sf"/>
</dbReference>
<dbReference type="GO" id="GO:0046872">
    <property type="term" value="F:metal ion binding"/>
    <property type="evidence" value="ECO:0007669"/>
    <property type="project" value="UniProtKB-KW"/>
</dbReference>
<keyword evidence="1" id="KW-0001">2Fe-2S</keyword>
<name>A0A178YKA4_SINSA</name>
<dbReference type="AlphaFoldDB" id="A0A178YKA4"/>
<dbReference type="Proteomes" id="UP000078507">
    <property type="component" value="Unassembled WGS sequence"/>
</dbReference>
<proteinExistence type="predicted"/>
<evidence type="ECO:0000256" key="1">
    <source>
        <dbReference type="ARBA" id="ARBA00022714"/>
    </source>
</evidence>
<reference evidence="6 7" key="1">
    <citation type="submission" date="2015-11" db="EMBL/GenBank/DDBJ databases">
        <title>Ensifer anhuiense sp. nov., an effective nitrogen fixation bacterium with Glycine soja.</title>
        <authorList>
            <person name="Yan H."/>
            <person name="Chen W."/>
        </authorList>
    </citation>
    <scope>NUCLEOTIDE SEQUENCE [LARGE SCALE GENOMIC DNA]</scope>
    <source>
        <strain evidence="6 7">LMG 7837</strain>
    </source>
</reference>
<protein>
    <submittedName>
        <fullName evidence="6">Damage-inducible protein CinA</fullName>
    </submittedName>
</protein>
<evidence type="ECO:0000313" key="7">
    <source>
        <dbReference type="Proteomes" id="UP000078507"/>
    </source>
</evidence>
<keyword evidence="3" id="KW-0408">Iron</keyword>